<comment type="similarity">
    <text evidence="5">Belongs to the purine/pyrimidine phosphoribosyltransferase family.</text>
</comment>
<dbReference type="GO" id="GO:0003999">
    <property type="term" value="F:adenine phosphoribosyltransferase activity"/>
    <property type="evidence" value="ECO:0007669"/>
    <property type="project" value="UniProtKB-EC"/>
</dbReference>
<accession>A0A1W1E973</accession>
<keyword evidence="7" id="KW-0963">Cytoplasm</keyword>
<dbReference type="GO" id="GO:0006166">
    <property type="term" value="P:purine ribonucleoside salvage"/>
    <property type="evidence" value="ECO:0007669"/>
    <property type="project" value="UniProtKB-KW"/>
</dbReference>
<evidence type="ECO:0000256" key="10">
    <source>
        <dbReference type="ARBA" id="ARBA00022726"/>
    </source>
</evidence>
<evidence type="ECO:0000256" key="6">
    <source>
        <dbReference type="ARBA" id="ARBA00011893"/>
    </source>
</evidence>
<dbReference type="EC" id="2.4.2.7" evidence="6"/>
<comment type="pathway">
    <text evidence="4">Purine metabolism; AMP biosynthesis via salvage pathway; AMP from adenine: step 1/1.</text>
</comment>
<dbReference type="GO" id="GO:0044209">
    <property type="term" value="P:AMP salvage"/>
    <property type="evidence" value="ECO:0007669"/>
    <property type="project" value="UniProtKB-UniPathway"/>
</dbReference>
<comment type="subcellular location">
    <subcellularLocation>
        <location evidence="3">Cytoplasm</location>
    </subcellularLocation>
</comment>
<keyword evidence="10" id="KW-0660">Purine salvage</keyword>
<keyword evidence="9 12" id="KW-0808">Transferase</keyword>
<dbReference type="GO" id="GO:0002055">
    <property type="term" value="F:adenine binding"/>
    <property type="evidence" value="ECO:0007669"/>
    <property type="project" value="TreeGrafter"/>
</dbReference>
<evidence type="ECO:0000259" key="11">
    <source>
        <dbReference type="Pfam" id="PF00156"/>
    </source>
</evidence>
<name>A0A1W1E973_9ZZZZ</name>
<gene>
    <name evidence="12" type="ORF">MNB_SV-4-1362</name>
</gene>
<dbReference type="UniPathway" id="UPA00588">
    <property type="reaction ID" value="UER00646"/>
</dbReference>
<evidence type="ECO:0000313" key="12">
    <source>
        <dbReference type="EMBL" id="SFV90468.1"/>
    </source>
</evidence>
<evidence type="ECO:0000256" key="7">
    <source>
        <dbReference type="ARBA" id="ARBA00022490"/>
    </source>
</evidence>
<protein>
    <recommendedName>
        <fullName evidence="6">adenine phosphoribosyltransferase</fullName>
        <ecNumber evidence="6">2.4.2.7</ecNumber>
    </recommendedName>
</protein>
<evidence type="ECO:0000256" key="9">
    <source>
        <dbReference type="ARBA" id="ARBA00022679"/>
    </source>
</evidence>
<reference evidence="12" key="1">
    <citation type="submission" date="2016-10" db="EMBL/GenBank/DDBJ databases">
        <authorList>
            <person name="de Groot N.N."/>
        </authorList>
    </citation>
    <scope>NUCLEOTIDE SEQUENCE</scope>
</reference>
<dbReference type="InterPro" id="IPR005764">
    <property type="entry name" value="Ade_phspho_trans"/>
</dbReference>
<dbReference type="NCBIfam" id="TIGR01090">
    <property type="entry name" value="apt"/>
    <property type="match status" value="1"/>
</dbReference>
<feature type="domain" description="Phosphoribosyltransferase" evidence="11">
    <location>
        <begin position="32"/>
        <end position="163"/>
    </location>
</feature>
<dbReference type="PANTHER" id="PTHR32315">
    <property type="entry name" value="ADENINE PHOSPHORIBOSYLTRANSFERASE"/>
    <property type="match status" value="1"/>
</dbReference>
<proteinExistence type="inferred from homology"/>
<dbReference type="GO" id="GO:0005737">
    <property type="term" value="C:cytoplasm"/>
    <property type="evidence" value="ECO:0007669"/>
    <property type="project" value="UniProtKB-SubCell"/>
</dbReference>
<dbReference type="CDD" id="cd06223">
    <property type="entry name" value="PRTases_typeI"/>
    <property type="match status" value="1"/>
</dbReference>
<dbReference type="GO" id="GO:0006168">
    <property type="term" value="P:adenine salvage"/>
    <property type="evidence" value="ECO:0007669"/>
    <property type="project" value="InterPro"/>
</dbReference>
<comment type="function">
    <text evidence="2">Catalyzes a salvage reaction resulting in the formation of AMP, that is energically less costly than de novo synthesis.</text>
</comment>
<dbReference type="InterPro" id="IPR050054">
    <property type="entry name" value="UPRTase/APRTase"/>
</dbReference>
<dbReference type="Gene3D" id="3.40.50.2020">
    <property type="match status" value="1"/>
</dbReference>
<dbReference type="PANTHER" id="PTHR32315:SF3">
    <property type="entry name" value="ADENINE PHOSPHORIBOSYLTRANSFERASE"/>
    <property type="match status" value="1"/>
</dbReference>
<evidence type="ECO:0000256" key="2">
    <source>
        <dbReference type="ARBA" id="ARBA00003968"/>
    </source>
</evidence>
<dbReference type="NCBIfam" id="NF002636">
    <property type="entry name" value="PRK02304.1-5"/>
    <property type="match status" value="1"/>
</dbReference>
<dbReference type="InterPro" id="IPR000836">
    <property type="entry name" value="PRTase_dom"/>
</dbReference>
<dbReference type="FunFam" id="3.40.50.2020:FF:000021">
    <property type="entry name" value="Adenine phosphoribosyltransferase"/>
    <property type="match status" value="1"/>
</dbReference>
<sequence>MILTTQEKEIILNSIRDIPDFPKPGIIFKDITTLLNNPKAFQTLMNHLETRYKSYKLDYIAGIDARGFIFGSVLADRLGIGFVPVRKKGKLPYTTVSEKYSLEYGFDEVEIHIDAFGENGHCNGTPAKVLLIDDLIATGGTAKAAASLIGKVGAECVETCFIMELMFLKGREGFEMPVYSVLQID</sequence>
<dbReference type="SUPFAM" id="SSF53271">
    <property type="entry name" value="PRTase-like"/>
    <property type="match status" value="1"/>
</dbReference>
<dbReference type="EMBL" id="FPIB01000016">
    <property type="protein sequence ID" value="SFV90468.1"/>
    <property type="molecule type" value="Genomic_DNA"/>
</dbReference>
<dbReference type="NCBIfam" id="NF002634">
    <property type="entry name" value="PRK02304.1-3"/>
    <property type="match status" value="1"/>
</dbReference>
<organism evidence="12">
    <name type="scientific">hydrothermal vent metagenome</name>
    <dbReference type="NCBI Taxonomy" id="652676"/>
    <lineage>
        <taxon>unclassified sequences</taxon>
        <taxon>metagenomes</taxon>
        <taxon>ecological metagenomes</taxon>
    </lineage>
</organism>
<keyword evidence="8 12" id="KW-0328">Glycosyltransferase</keyword>
<dbReference type="Pfam" id="PF00156">
    <property type="entry name" value="Pribosyltran"/>
    <property type="match status" value="1"/>
</dbReference>
<evidence type="ECO:0000256" key="8">
    <source>
        <dbReference type="ARBA" id="ARBA00022676"/>
    </source>
</evidence>
<dbReference type="InterPro" id="IPR029057">
    <property type="entry name" value="PRTase-like"/>
</dbReference>
<dbReference type="HAMAP" id="MF_00004">
    <property type="entry name" value="Aden_phosphoribosyltr"/>
    <property type="match status" value="1"/>
</dbReference>
<dbReference type="GO" id="GO:0016208">
    <property type="term" value="F:AMP binding"/>
    <property type="evidence" value="ECO:0007669"/>
    <property type="project" value="TreeGrafter"/>
</dbReference>
<dbReference type="AlphaFoldDB" id="A0A1W1E973"/>
<evidence type="ECO:0000256" key="3">
    <source>
        <dbReference type="ARBA" id="ARBA00004496"/>
    </source>
</evidence>
<comment type="catalytic activity">
    <reaction evidence="1">
        <text>AMP + diphosphate = 5-phospho-alpha-D-ribose 1-diphosphate + adenine</text>
        <dbReference type="Rhea" id="RHEA:16609"/>
        <dbReference type="ChEBI" id="CHEBI:16708"/>
        <dbReference type="ChEBI" id="CHEBI:33019"/>
        <dbReference type="ChEBI" id="CHEBI:58017"/>
        <dbReference type="ChEBI" id="CHEBI:456215"/>
        <dbReference type="EC" id="2.4.2.7"/>
    </reaction>
</comment>
<evidence type="ECO:0000256" key="5">
    <source>
        <dbReference type="ARBA" id="ARBA00008391"/>
    </source>
</evidence>
<evidence type="ECO:0000256" key="1">
    <source>
        <dbReference type="ARBA" id="ARBA00000868"/>
    </source>
</evidence>
<evidence type="ECO:0000256" key="4">
    <source>
        <dbReference type="ARBA" id="ARBA00004659"/>
    </source>
</evidence>